<evidence type="ECO:0000313" key="4">
    <source>
        <dbReference type="Proteomes" id="UP001176961"/>
    </source>
</evidence>
<evidence type="ECO:0000259" key="1">
    <source>
        <dbReference type="Pfam" id="PF00078"/>
    </source>
</evidence>
<comment type="caution">
    <text evidence="3">The sequence shown here is derived from an EMBL/GenBank/DDBJ whole genome shotgun (WGS) entry which is preliminary data.</text>
</comment>
<feature type="domain" description="Reverse transcriptase" evidence="1">
    <location>
        <begin position="102"/>
        <end position="190"/>
    </location>
</feature>
<dbReference type="Gene3D" id="3.30.420.10">
    <property type="entry name" value="Ribonuclease H-like superfamily/Ribonuclease H"/>
    <property type="match status" value="1"/>
</dbReference>
<dbReference type="AlphaFoldDB" id="A0AA36H4N6"/>
<name>A0AA36H4N6_CYLNA</name>
<protein>
    <recommendedName>
        <fullName evidence="5">Reverse transcriptase domain-containing protein</fullName>
    </recommendedName>
</protein>
<dbReference type="InterPro" id="IPR036397">
    <property type="entry name" value="RNaseH_sf"/>
</dbReference>
<dbReference type="CDD" id="cd09275">
    <property type="entry name" value="RNase_HI_RT_DIRS1"/>
    <property type="match status" value="1"/>
</dbReference>
<dbReference type="GO" id="GO:0006259">
    <property type="term" value="P:DNA metabolic process"/>
    <property type="evidence" value="ECO:0007669"/>
    <property type="project" value="UniProtKB-ARBA"/>
</dbReference>
<dbReference type="GO" id="GO:0003676">
    <property type="term" value="F:nucleic acid binding"/>
    <property type="evidence" value="ECO:0007669"/>
    <property type="project" value="InterPro"/>
</dbReference>
<gene>
    <name evidence="3" type="ORF">CYNAS_LOCUS15486</name>
</gene>
<dbReference type="InterPro" id="IPR043128">
    <property type="entry name" value="Rev_trsase/Diguanyl_cyclase"/>
</dbReference>
<dbReference type="Pfam" id="PF13456">
    <property type="entry name" value="RVT_3"/>
    <property type="match status" value="1"/>
</dbReference>
<evidence type="ECO:0000313" key="3">
    <source>
        <dbReference type="EMBL" id="CAJ0603503.1"/>
    </source>
</evidence>
<dbReference type="Gene3D" id="3.30.70.270">
    <property type="match status" value="1"/>
</dbReference>
<dbReference type="Proteomes" id="UP001176961">
    <property type="component" value="Unassembled WGS sequence"/>
</dbReference>
<reference evidence="3" key="1">
    <citation type="submission" date="2023-07" db="EMBL/GenBank/DDBJ databases">
        <authorList>
            <consortium name="CYATHOMIX"/>
        </authorList>
    </citation>
    <scope>NUCLEOTIDE SEQUENCE</scope>
    <source>
        <strain evidence="3">N/A</strain>
    </source>
</reference>
<dbReference type="GO" id="GO:0004523">
    <property type="term" value="F:RNA-DNA hybrid ribonuclease activity"/>
    <property type="evidence" value="ECO:0007669"/>
    <property type="project" value="InterPro"/>
</dbReference>
<proteinExistence type="predicted"/>
<sequence length="496" mass="55778">MGDKSLTTPEPEDDVVQMSKEYFDLLVAQVAAARHNSTTQESPKQQESAQYPILQDGETRTNLQRAITLLTQRNELLVVADSDPDVFKFFEQQSKADSMQVSSPILAAFFRDKKKKEERKQPAQPRKWRSAGINIAVYLDDGLLWSDSARECEEAVSVVRADLRHAGFSTAEAKCSWIPIQRMIWLGHEIDLAEMTLNVTRERRERARLLAKRILRMKGPPLWDRLRWQGTLASMHLVIPLDLRKRWKAVVSQVAEKESLGTAMSFKWALTSQEKAEIQAWLEFDASFGGAPISAIAGVSNALRAFSDASDSGVGAILYLSWTEKLCASANLPPELVGSSSTARELFAILFGLRSFAEHFRLEQVVWHCDNQPVVGILNKGSTKPHLQRMAECIWDFGARIQLNMDFSWIAREFNSEADLTSRMLDLDDRSIREEVSAQLQEIWGVCTLDFFASQNSKKCAAFISREASSEAVMNDAFSPEASRLWESVCLVGPPT</sequence>
<accession>A0AA36H4N6</accession>
<evidence type="ECO:0008006" key="5">
    <source>
        <dbReference type="Google" id="ProtNLM"/>
    </source>
</evidence>
<dbReference type="InterPro" id="IPR052055">
    <property type="entry name" value="Hepadnavirus_pol/RT"/>
</dbReference>
<dbReference type="SUPFAM" id="SSF56672">
    <property type="entry name" value="DNA/RNA polymerases"/>
    <property type="match status" value="1"/>
</dbReference>
<dbReference type="PANTHER" id="PTHR33050">
    <property type="entry name" value="REVERSE TRANSCRIPTASE DOMAIN-CONTAINING PROTEIN"/>
    <property type="match status" value="1"/>
</dbReference>
<keyword evidence="4" id="KW-1185">Reference proteome</keyword>
<dbReference type="InterPro" id="IPR002156">
    <property type="entry name" value="RNaseH_domain"/>
</dbReference>
<dbReference type="EMBL" id="CATQJL010000305">
    <property type="protein sequence ID" value="CAJ0603503.1"/>
    <property type="molecule type" value="Genomic_DNA"/>
</dbReference>
<dbReference type="InterPro" id="IPR043502">
    <property type="entry name" value="DNA/RNA_pol_sf"/>
</dbReference>
<organism evidence="3 4">
    <name type="scientific">Cylicocyclus nassatus</name>
    <name type="common">Nematode worm</name>
    <dbReference type="NCBI Taxonomy" id="53992"/>
    <lineage>
        <taxon>Eukaryota</taxon>
        <taxon>Metazoa</taxon>
        <taxon>Ecdysozoa</taxon>
        <taxon>Nematoda</taxon>
        <taxon>Chromadorea</taxon>
        <taxon>Rhabditida</taxon>
        <taxon>Rhabditina</taxon>
        <taxon>Rhabditomorpha</taxon>
        <taxon>Strongyloidea</taxon>
        <taxon>Strongylidae</taxon>
        <taxon>Cylicocyclus</taxon>
    </lineage>
</organism>
<dbReference type="InterPro" id="IPR000477">
    <property type="entry name" value="RT_dom"/>
</dbReference>
<evidence type="ECO:0000259" key="2">
    <source>
        <dbReference type="Pfam" id="PF13456"/>
    </source>
</evidence>
<dbReference type="Pfam" id="PF00078">
    <property type="entry name" value="RVT_1"/>
    <property type="match status" value="1"/>
</dbReference>
<feature type="domain" description="RNase H type-1" evidence="2">
    <location>
        <begin position="308"/>
        <end position="424"/>
    </location>
</feature>
<dbReference type="PANTHER" id="PTHR33050:SF7">
    <property type="entry name" value="RIBONUCLEASE H"/>
    <property type="match status" value="1"/>
</dbReference>